<dbReference type="EMBL" id="JACBYV010000001">
    <property type="protein sequence ID" value="NYH74996.1"/>
    <property type="molecule type" value="Genomic_DNA"/>
</dbReference>
<name>A0A7Y9XP72_9GAMM</name>
<protein>
    <submittedName>
        <fullName evidence="1">Uncharacterized protein</fullName>
    </submittedName>
</protein>
<proteinExistence type="predicted"/>
<evidence type="ECO:0000313" key="1">
    <source>
        <dbReference type="EMBL" id="NYH74996.1"/>
    </source>
</evidence>
<reference evidence="1 2" key="1">
    <citation type="submission" date="2020-07" db="EMBL/GenBank/DDBJ databases">
        <title>Genomic analyses of the natural microbiome of Caenorhabditis elegans.</title>
        <authorList>
            <person name="Samuel B."/>
        </authorList>
    </citation>
    <scope>NUCLEOTIDE SEQUENCE [LARGE SCALE GENOMIC DNA]</scope>
    <source>
        <strain evidence="1 2">BIGb0408</strain>
    </source>
</reference>
<gene>
    <name evidence="1" type="ORF">FHR27_003606</name>
</gene>
<accession>A0A7Y9XP72</accession>
<dbReference type="Proteomes" id="UP000578688">
    <property type="component" value="Unassembled WGS sequence"/>
</dbReference>
<keyword evidence="2" id="KW-1185">Reference proteome</keyword>
<sequence length="43" mass="4431">MGNSAAPLAEKNALECYPASSRSICFGALGMSDFAGTYNSDDP</sequence>
<comment type="caution">
    <text evidence="1">The sequence shown here is derived from an EMBL/GenBank/DDBJ whole genome shotgun (WGS) entry which is preliminary data.</text>
</comment>
<evidence type="ECO:0000313" key="2">
    <source>
        <dbReference type="Proteomes" id="UP000578688"/>
    </source>
</evidence>
<dbReference type="AlphaFoldDB" id="A0A7Y9XP72"/>
<organism evidence="1 2">
    <name type="scientific">Phytopseudomonas flavescens</name>
    <dbReference type="NCBI Taxonomy" id="29435"/>
    <lineage>
        <taxon>Bacteria</taxon>
        <taxon>Pseudomonadati</taxon>
        <taxon>Pseudomonadota</taxon>
        <taxon>Gammaproteobacteria</taxon>
        <taxon>Pseudomonadales</taxon>
        <taxon>Pseudomonadaceae</taxon>
        <taxon>Phytopseudomonas</taxon>
    </lineage>
</organism>